<dbReference type="Proteomes" id="UP000284763">
    <property type="component" value="Unassembled WGS sequence"/>
</dbReference>
<dbReference type="SUPFAM" id="SSF54285">
    <property type="entry name" value="MoaD/ThiS"/>
    <property type="match status" value="1"/>
</dbReference>
<protein>
    <recommendedName>
        <fullName evidence="3">MoaD/ThiS family protein</fullName>
    </recommendedName>
</protein>
<organism evidence="1 2">
    <name type="scientific">Methanosalsum natronophilum</name>
    <dbReference type="NCBI Taxonomy" id="768733"/>
    <lineage>
        <taxon>Archaea</taxon>
        <taxon>Methanobacteriati</taxon>
        <taxon>Methanobacteriota</taxon>
        <taxon>Stenosarchaea group</taxon>
        <taxon>Methanomicrobia</taxon>
        <taxon>Methanosarcinales</taxon>
        <taxon>Methanosarcinaceae</taxon>
        <taxon>Methanosalsum</taxon>
    </lineage>
</organism>
<comment type="caution">
    <text evidence="1">The sequence shown here is derived from an EMBL/GenBank/DDBJ whole genome shotgun (WGS) entry which is preliminary data.</text>
</comment>
<dbReference type="Gene3D" id="3.10.20.30">
    <property type="match status" value="1"/>
</dbReference>
<sequence length="70" mass="7707">MSKRLTLKLMMGDETKKHLDVHEDCTYEQLLNDLEINPETVLVLHEGQAVALDSNVDSGNVSILKIVSGG</sequence>
<name>A0A424Z3H7_9EURY</name>
<evidence type="ECO:0000313" key="1">
    <source>
        <dbReference type="EMBL" id="RQD89423.1"/>
    </source>
</evidence>
<dbReference type="AlphaFoldDB" id="A0A424Z3H7"/>
<reference evidence="1 2" key="1">
    <citation type="submission" date="2018-08" db="EMBL/GenBank/DDBJ databases">
        <title>The metabolism and importance of syntrophic acetate oxidation coupled to methane or sulfide production in haloalkaline environments.</title>
        <authorList>
            <person name="Timmers P.H.A."/>
            <person name="Vavourakis C.D."/>
            <person name="Sorokin D.Y."/>
            <person name="Sinninghe Damste J.S."/>
            <person name="Muyzer G."/>
            <person name="Stams A.J.M."/>
            <person name="Plugge C.M."/>
        </authorList>
    </citation>
    <scope>NUCLEOTIDE SEQUENCE [LARGE SCALE GENOMIC DNA]</scope>
    <source>
        <strain evidence="1">MSAO_Arc3</strain>
    </source>
</reference>
<dbReference type="InterPro" id="IPR012675">
    <property type="entry name" value="Beta-grasp_dom_sf"/>
</dbReference>
<gene>
    <name evidence="1" type="ORF">D5R95_02225</name>
</gene>
<dbReference type="EMBL" id="QZAB01000150">
    <property type="protein sequence ID" value="RQD89423.1"/>
    <property type="molecule type" value="Genomic_DNA"/>
</dbReference>
<dbReference type="InterPro" id="IPR016155">
    <property type="entry name" value="Mopterin_synth/thiamin_S_b"/>
</dbReference>
<dbReference type="Pfam" id="PF21965">
    <property type="entry name" value="SAMP2"/>
    <property type="match status" value="1"/>
</dbReference>
<accession>A0A424Z3H7</accession>
<dbReference type="InterPro" id="IPR053833">
    <property type="entry name" value="SAMP2"/>
</dbReference>
<evidence type="ECO:0008006" key="3">
    <source>
        <dbReference type="Google" id="ProtNLM"/>
    </source>
</evidence>
<evidence type="ECO:0000313" key="2">
    <source>
        <dbReference type="Proteomes" id="UP000284763"/>
    </source>
</evidence>
<proteinExistence type="predicted"/>